<evidence type="ECO:0000259" key="1">
    <source>
        <dbReference type="Pfam" id="PF00931"/>
    </source>
</evidence>
<dbReference type="Pfam" id="PF00931">
    <property type="entry name" value="NB-ARC"/>
    <property type="match status" value="1"/>
</dbReference>
<accession>A0AAJ0CT35</accession>
<dbReference type="PANTHER" id="PTHR46082">
    <property type="entry name" value="ATP/GTP-BINDING PROTEIN-RELATED"/>
    <property type="match status" value="1"/>
</dbReference>
<dbReference type="CDD" id="cd00882">
    <property type="entry name" value="Ras_like_GTPase"/>
    <property type="match status" value="1"/>
</dbReference>
<dbReference type="SMART" id="SM00028">
    <property type="entry name" value="TPR"/>
    <property type="match status" value="6"/>
</dbReference>
<dbReference type="AlphaFoldDB" id="A0AAJ0CT35"/>
<proteinExistence type="predicted"/>
<dbReference type="InterPro" id="IPR011990">
    <property type="entry name" value="TPR-like_helical_dom_sf"/>
</dbReference>
<dbReference type="InterPro" id="IPR029058">
    <property type="entry name" value="AB_hydrolase_fold"/>
</dbReference>
<name>A0AAJ0CT35_9HYPO</name>
<dbReference type="Gene3D" id="3.40.50.300">
    <property type="entry name" value="P-loop containing nucleotide triphosphate hydrolases"/>
    <property type="match status" value="1"/>
</dbReference>
<dbReference type="Proteomes" id="UP001251528">
    <property type="component" value="Unassembled WGS sequence"/>
</dbReference>
<dbReference type="Gene3D" id="1.10.8.430">
    <property type="entry name" value="Helical domain of apoptotic protease-activating factors"/>
    <property type="match status" value="1"/>
</dbReference>
<dbReference type="InterPro" id="IPR019734">
    <property type="entry name" value="TPR_rpt"/>
</dbReference>
<dbReference type="SUPFAM" id="SSF53474">
    <property type="entry name" value="alpha/beta-Hydrolases"/>
    <property type="match status" value="1"/>
</dbReference>
<dbReference type="PANTHER" id="PTHR46082:SF6">
    <property type="entry name" value="AAA+ ATPASE DOMAIN-CONTAINING PROTEIN-RELATED"/>
    <property type="match status" value="1"/>
</dbReference>
<evidence type="ECO:0000313" key="2">
    <source>
        <dbReference type="EMBL" id="KAK2605986.1"/>
    </source>
</evidence>
<organism evidence="2 3">
    <name type="scientific">Conoideocrella luteorostrata</name>
    <dbReference type="NCBI Taxonomy" id="1105319"/>
    <lineage>
        <taxon>Eukaryota</taxon>
        <taxon>Fungi</taxon>
        <taxon>Dikarya</taxon>
        <taxon>Ascomycota</taxon>
        <taxon>Pezizomycotina</taxon>
        <taxon>Sordariomycetes</taxon>
        <taxon>Hypocreomycetidae</taxon>
        <taxon>Hypocreales</taxon>
        <taxon>Clavicipitaceae</taxon>
        <taxon>Conoideocrella</taxon>
    </lineage>
</organism>
<dbReference type="InterPro" id="IPR027417">
    <property type="entry name" value="P-loop_NTPase"/>
</dbReference>
<dbReference type="Gene3D" id="3.40.50.1820">
    <property type="entry name" value="alpha/beta hydrolase"/>
    <property type="match status" value="1"/>
</dbReference>
<comment type="caution">
    <text evidence="2">The sequence shown here is derived from an EMBL/GenBank/DDBJ whole genome shotgun (WGS) entry which is preliminary data.</text>
</comment>
<dbReference type="InterPro" id="IPR053137">
    <property type="entry name" value="NLR-like"/>
</dbReference>
<dbReference type="SUPFAM" id="SSF48452">
    <property type="entry name" value="TPR-like"/>
    <property type="match status" value="2"/>
</dbReference>
<dbReference type="SUPFAM" id="SSF52540">
    <property type="entry name" value="P-loop containing nucleoside triphosphate hydrolases"/>
    <property type="match status" value="1"/>
</dbReference>
<feature type="domain" description="NB-ARC" evidence="1">
    <location>
        <begin position="316"/>
        <end position="466"/>
    </location>
</feature>
<dbReference type="Gene3D" id="1.25.40.10">
    <property type="entry name" value="Tetratricopeptide repeat domain"/>
    <property type="match status" value="2"/>
</dbReference>
<sequence>MLHLLFDSAGDDQPPREPELDIIAVHGLNFKNSERHAWKTWTKADKLWLRDFLPKALSRPSRVMLFEYNSSPAVGASSMRLSDHANNLLQWLKLKRKDAAERPLAFICHSLGGLVVKEALVTATLDTTYRFIVESTRLLIFFATPHQGGNFASIGDVIAKIARAGLAGLRNDLLDALKRDSAQATTRSEQSRSLYDGIQVVSFFEGGSFGKTGTIVDKKSATLNLSGRHEKQIGIDADHSSICKFDSHDSHCELVLGTINIEVEEALKSGTHVEHYIPSYPLDDSIAPVKVFVQRPDLLQSIRDQFVRPLDVNQQGQVRKVGVWGMGGAGKSQLARSYLSHYRKEYQASFWIRGDQPTTVDRDFLAIYHQLPKIHFSSIELDPEDVKREVLLWFTRNNGRFLFIFDGADYLDEKDKHYVALRQYFPRSPNVHIVITSRSRIAQRMSTFNGVLVSELKEPQSVELFLRCAEIEPSQDATDEAGRIVKELGNLALAVSMAGSYISQTPRLSSNLRAYLDDFRRQREVLLSKMPDENEMNYSHSVMAVWETSYDAVSERSPDACRLLTLLSFIHYEDVFPELFGFNNDLDATEVPSWTSLLGFQNRMDNISYLEDCFQILQKYSLCHYEMGRVSYSVHRLVHAWGYDRLQGQKAYQFWLAASQLLRNNIEAMSYSSTEPTLKLRIASHVAENLKIFTKLSDFDTKIPSLDTVESFFFFFDDIGRWQEAELAESEVLEKRKRILGDEHPDTISAMGNLAITLGGQGKLDEAAQMQKEVLEKRKRILGDEHLDTISAMSNLAITLSKQGKLIQAAQMKKEVLEKRKRILGDEHPSTILAMGNLANTLGGQGKLDEAAQMQKEVLEKRKRVLGDEHLDTILAMSNLSTTLSKQGKLIQAAQMKKEVLEKMKRILGDEHPDTILAMSNLANTLSNQGKLDEAAQMFNEVLEKRKRILGDEHPDTISAMSNLAIPLSNQGKLDEAAQMFNEVLEKMKRILGDEHPDTISAMSNLAITLSDQGKLDEVTQMHKEVLEKRKRILGDEHPHTILAMNNLAITLSDQGKLDQAVQMKRRC</sequence>
<dbReference type="Pfam" id="PF13424">
    <property type="entry name" value="TPR_12"/>
    <property type="match status" value="3"/>
</dbReference>
<dbReference type="Pfam" id="PF13374">
    <property type="entry name" value="TPR_10"/>
    <property type="match status" value="3"/>
</dbReference>
<reference evidence="2" key="1">
    <citation type="submission" date="2023-06" db="EMBL/GenBank/DDBJ databases">
        <title>Conoideocrella luteorostrata (Hypocreales: Clavicipitaceae), a potential biocontrol fungus for elongate hemlock scale in United States Christmas tree production areas.</title>
        <authorList>
            <person name="Barrett H."/>
            <person name="Lovett B."/>
            <person name="Macias A.M."/>
            <person name="Stajich J.E."/>
            <person name="Kasson M.T."/>
        </authorList>
    </citation>
    <scope>NUCLEOTIDE SEQUENCE</scope>
    <source>
        <strain evidence="2">ARSEF 14590</strain>
    </source>
</reference>
<protein>
    <recommendedName>
        <fullName evidence="1">NB-ARC domain-containing protein</fullName>
    </recommendedName>
</protein>
<keyword evidence="3" id="KW-1185">Reference proteome</keyword>
<dbReference type="InterPro" id="IPR042197">
    <property type="entry name" value="Apaf_helical"/>
</dbReference>
<dbReference type="InterPro" id="IPR002182">
    <property type="entry name" value="NB-ARC"/>
</dbReference>
<dbReference type="GO" id="GO:0043531">
    <property type="term" value="F:ADP binding"/>
    <property type="evidence" value="ECO:0007669"/>
    <property type="project" value="InterPro"/>
</dbReference>
<gene>
    <name evidence="2" type="ORF">QQS21_003612</name>
</gene>
<dbReference type="EMBL" id="JASWJB010000048">
    <property type="protein sequence ID" value="KAK2605986.1"/>
    <property type="molecule type" value="Genomic_DNA"/>
</dbReference>
<evidence type="ECO:0000313" key="3">
    <source>
        <dbReference type="Proteomes" id="UP001251528"/>
    </source>
</evidence>